<comment type="similarity">
    <text evidence="2">Belongs to the CorA metal ion transporter (MIT) (TC 1.A.35) family.</text>
</comment>
<evidence type="ECO:0008006" key="9">
    <source>
        <dbReference type="Google" id="ProtNLM"/>
    </source>
</evidence>
<dbReference type="Pfam" id="PF01544">
    <property type="entry name" value="CorA"/>
    <property type="match status" value="1"/>
</dbReference>
<keyword evidence="8" id="KW-1185">Reference proteome</keyword>
<name>S0PG98_9ENTE</name>
<dbReference type="InterPro" id="IPR002523">
    <property type="entry name" value="MgTranspt_CorA/ZnTranspt_ZntB"/>
</dbReference>
<dbReference type="EMBL" id="ASWO01000001">
    <property type="protein sequence ID" value="EOT87446.1"/>
    <property type="molecule type" value="Genomic_DNA"/>
</dbReference>
<dbReference type="AlphaFoldDB" id="S0PG98"/>
<comment type="caution">
    <text evidence="7">The sequence shown here is derived from an EMBL/GenBank/DDBJ whole genome shotgun (WGS) entry which is preliminary data.</text>
</comment>
<dbReference type="SUPFAM" id="SSF144083">
    <property type="entry name" value="Magnesium transport protein CorA, transmembrane region"/>
    <property type="match status" value="1"/>
</dbReference>
<feature type="transmembrane region" description="Helical" evidence="6">
    <location>
        <begin position="245"/>
        <end position="263"/>
    </location>
</feature>
<proteinExistence type="inferred from homology"/>
<organism evidence="7 8">
    <name type="scientific">Enterococcus sulfureus ATCC 49903</name>
    <dbReference type="NCBI Taxonomy" id="1140003"/>
    <lineage>
        <taxon>Bacteria</taxon>
        <taxon>Bacillati</taxon>
        <taxon>Bacillota</taxon>
        <taxon>Bacilli</taxon>
        <taxon>Lactobacillales</taxon>
        <taxon>Enterococcaceae</taxon>
        <taxon>Enterococcus</taxon>
    </lineage>
</organism>
<dbReference type="PANTHER" id="PTHR47891">
    <property type="entry name" value="TRANSPORTER-RELATED"/>
    <property type="match status" value="1"/>
</dbReference>
<evidence type="ECO:0000256" key="4">
    <source>
        <dbReference type="ARBA" id="ARBA00022989"/>
    </source>
</evidence>
<dbReference type="Gene3D" id="1.20.58.340">
    <property type="entry name" value="Magnesium transport protein CorA, transmembrane region"/>
    <property type="match status" value="2"/>
</dbReference>
<gene>
    <name evidence="7" type="ORF">I573_00502</name>
</gene>
<keyword evidence="3 6" id="KW-0812">Transmembrane</keyword>
<dbReference type="Gene3D" id="3.30.460.20">
    <property type="entry name" value="CorA soluble domain-like"/>
    <property type="match status" value="1"/>
</dbReference>
<dbReference type="GO" id="GO:0046873">
    <property type="term" value="F:metal ion transmembrane transporter activity"/>
    <property type="evidence" value="ECO:0007669"/>
    <property type="project" value="InterPro"/>
</dbReference>
<dbReference type="OrthoDB" id="9803416at2"/>
<dbReference type="SUPFAM" id="SSF143865">
    <property type="entry name" value="CorA soluble domain-like"/>
    <property type="match status" value="1"/>
</dbReference>
<comment type="subcellular location">
    <subcellularLocation>
        <location evidence="1">Membrane</location>
        <topology evidence="1">Multi-pass membrane protein</topology>
    </subcellularLocation>
</comment>
<reference evidence="7 8" key="1">
    <citation type="submission" date="2013-03" db="EMBL/GenBank/DDBJ databases">
        <title>The Genome Sequence of Enterococcus sulfureus ATCC_49903 (PacBio/Illumina hybrid assembly).</title>
        <authorList>
            <consortium name="The Broad Institute Genomics Platform"/>
            <consortium name="The Broad Institute Genome Sequencing Center for Infectious Disease"/>
            <person name="Earl A."/>
            <person name="Russ C."/>
            <person name="Gilmore M."/>
            <person name="Surin D."/>
            <person name="Walker B."/>
            <person name="Young S."/>
            <person name="Zeng Q."/>
            <person name="Gargeya S."/>
            <person name="Fitzgerald M."/>
            <person name="Haas B."/>
            <person name="Abouelleil A."/>
            <person name="Allen A.W."/>
            <person name="Alvarado L."/>
            <person name="Arachchi H.M."/>
            <person name="Berlin A.M."/>
            <person name="Chapman S.B."/>
            <person name="Gainer-Dewar J."/>
            <person name="Goldberg J."/>
            <person name="Griggs A."/>
            <person name="Gujja S."/>
            <person name="Hansen M."/>
            <person name="Howarth C."/>
            <person name="Imamovic A."/>
            <person name="Ireland A."/>
            <person name="Larimer J."/>
            <person name="McCowan C."/>
            <person name="Murphy C."/>
            <person name="Pearson M."/>
            <person name="Poon T.W."/>
            <person name="Priest M."/>
            <person name="Roberts A."/>
            <person name="Saif S."/>
            <person name="Shea T."/>
            <person name="Sisk P."/>
            <person name="Sykes S."/>
            <person name="Wortman J."/>
            <person name="Nusbaum C."/>
            <person name="Birren B."/>
        </authorList>
    </citation>
    <scope>NUCLEOTIDE SEQUENCE [LARGE SCALE GENOMIC DNA]</scope>
    <source>
        <strain evidence="7 8">ATCC 49903</strain>
    </source>
</reference>
<keyword evidence="5 6" id="KW-0472">Membrane</keyword>
<evidence type="ECO:0000313" key="8">
    <source>
        <dbReference type="Proteomes" id="UP000015961"/>
    </source>
</evidence>
<evidence type="ECO:0000256" key="1">
    <source>
        <dbReference type="ARBA" id="ARBA00004141"/>
    </source>
</evidence>
<feature type="transmembrane region" description="Helical" evidence="6">
    <location>
        <begin position="275"/>
        <end position="296"/>
    </location>
</feature>
<dbReference type="InterPro" id="IPR047199">
    <property type="entry name" value="CorA-like"/>
</dbReference>
<dbReference type="RefSeq" id="WP_016185000.1">
    <property type="nucleotide sequence ID" value="NZ_ASWO01000001.1"/>
</dbReference>
<evidence type="ECO:0000256" key="6">
    <source>
        <dbReference type="SAM" id="Phobius"/>
    </source>
</evidence>
<protein>
    <recommendedName>
        <fullName evidence="9">CorA-like Mg2+ transporter</fullName>
    </recommendedName>
</protein>
<dbReference type="Proteomes" id="UP000015961">
    <property type="component" value="Unassembled WGS sequence"/>
</dbReference>
<dbReference type="PATRIC" id="fig|1140003.3.peg.503"/>
<sequence>MKFITPLAKTDNFWINIDTEDPRELTELNEKYHIEQEMIDYALDENERAHFEYNRKDGTFLLIYVVPKEFQEDNHYETTPITFLIKDNVLFTMMNEETRYLFPRIERVLYDDQNISLYKALFNVLFMLTDQFFPLIEGIERKRKVVNQRLRQKASKKNLLELSDLEIGNTYLFSAAKQDAVVLEQLRVHFMYNKFNEIEREELEDTIIEARQLVEMASLSSQVLNQLSGTYNNILNNSLNDVMRVLTVLSVLLTIPTIITGFFGMNVPLPLEHNVMGWLIIVGLSTVLLVILLFALRKFMKN</sequence>
<keyword evidence="4 6" id="KW-1133">Transmembrane helix</keyword>
<accession>S0PG98</accession>
<dbReference type="GO" id="GO:0016020">
    <property type="term" value="C:membrane"/>
    <property type="evidence" value="ECO:0007669"/>
    <property type="project" value="UniProtKB-SubCell"/>
</dbReference>
<dbReference type="InterPro" id="IPR045861">
    <property type="entry name" value="CorA_cytoplasmic_dom"/>
</dbReference>
<evidence type="ECO:0000256" key="3">
    <source>
        <dbReference type="ARBA" id="ARBA00022692"/>
    </source>
</evidence>
<evidence type="ECO:0000256" key="5">
    <source>
        <dbReference type="ARBA" id="ARBA00023136"/>
    </source>
</evidence>
<evidence type="ECO:0000256" key="2">
    <source>
        <dbReference type="ARBA" id="ARBA00009765"/>
    </source>
</evidence>
<dbReference type="CDD" id="cd12827">
    <property type="entry name" value="EcCorA_ZntB-like_u2"/>
    <property type="match status" value="1"/>
</dbReference>
<dbReference type="eggNOG" id="COG0598">
    <property type="taxonomic scope" value="Bacteria"/>
</dbReference>
<dbReference type="PANTHER" id="PTHR47891:SF1">
    <property type="entry name" value="CORA-MAGNESIUM AND COBALT TRANSPORTER"/>
    <property type="match status" value="1"/>
</dbReference>
<evidence type="ECO:0000313" key="7">
    <source>
        <dbReference type="EMBL" id="EOT87446.1"/>
    </source>
</evidence>
<dbReference type="InterPro" id="IPR045863">
    <property type="entry name" value="CorA_TM1_TM2"/>
</dbReference>